<accession>A0A024U0M2</accession>
<dbReference type="PANTHER" id="PTHR22870:SF360">
    <property type="entry name" value="ULTRAVIOLET-B RECEPTOR UVR8"/>
    <property type="match status" value="1"/>
</dbReference>
<dbReference type="SUPFAM" id="SSF50985">
    <property type="entry name" value="RCC1/BLIP-II"/>
    <property type="match status" value="2"/>
</dbReference>
<organism evidence="4">
    <name type="scientific">Aphanomyces invadans</name>
    <dbReference type="NCBI Taxonomy" id="157072"/>
    <lineage>
        <taxon>Eukaryota</taxon>
        <taxon>Sar</taxon>
        <taxon>Stramenopiles</taxon>
        <taxon>Oomycota</taxon>
        <taxon>Saprolegniomycetes</taxon>
        <taxon>Saprolegniales</taxon>
        <taxon>Verrucalvaceae</taxon>
        <taxon>Aphanomyces</taxon>
    </lineage>
</organism>
<dbReference type="eggNOG" id="KOG1426">
    <property type="taxonomic scope" value="Eukaryota"/>
</dbReference>
<sequence length="387" mass="40688">MPGIYAWGSGSSGQLGTRDDLDYAEPVKVDFEAAFVGITTGGGHSAGWTTSGELFTWGDASRDRLGRATSSSPSLVAKPVLGLPPIDLACCGWWHTVAISQAQDSTDTSSSRPTQVYVWGHGHASKEALPLVAGDAQGTRSTCAKVLVTSFPSSICVTSLSCGWKHSLIATQDGRVFAWGKGRHGELAMGPTATEAMVPTRIESLAPQTIHRVFCGWQHSVFLTALGDVWTSGSNKHGQLGVPQVAHAFVPQRVQVLNTTDEAMVDVSVGWHHAVCLGRSGAVYGWGKGDLGQLGFGSFESKSTPQPLPVFAHPPATVCQVACGSEHTLFVMADGQVYSCGWGEHGNLGHGNIDNVATPTKIAFFQSRGVHVDRCIAGGAVSIALTH</sequence>
<evidence type="ECO:0000259" key="3">
    <source>
        <dbReference type="Pfam" id="PF25390"/>
    </source>
</evidence>
<reference evidence="4" key="1">
    <citation type="submission" date="2013-12" db="EMBL/GenBank/DDBJ databases">
        <title>The Genome Sequence of Aphanomyces invadans NJM9701.</title>
        <authorList>
            <consortium name="The Broad Institute Genomics Platform"/>
            <person name="Russ C."/>
            <person name="Tyler B."/>
            <person name="van West P."/>
            <person name="Dieguez-Uribeondo J."/>
            <person name="Young S.K."/>
            <person name="Zeng Q."/>
            <person name="Gargeya S."/>
            <person name="Fitzgerald M."/>
            <person name="Abouelleil A."/>
            <person name="Alvarado L."/>
            <person name="Chapman S.B."/>
            <person name="Gainer-Dewar J."/>
            <person name="Goldberg J."/>
            <person name="Griggs A."/>
            <person name="Gujja S."/>
            <person name="Hansen M."/>
            <person name="Howarth C."/>
            <person name="Imamovic A."/>
            <person name="Ireland A."/>
            <person name="Larimer J."/>
            <person name="McCowan C."/>
            <person name="Murphy C."/>
            <person name="Pearson M."/>
            <person name="Poon T.W."/>
            <person name="Priest M."/>
            <person name="Roberts A."/>
            <person name="Saif S."/>
            <person name="Shea T."/>
            <person name="Sykes S."/>
            <person name="Wortman J."/>
            <person name="Nusbaum C."/>
            <person name="Birren B."/>
        </authorList>
    </citation>
    <scope>NUCLEOTIDE SEQUENCE [LARGE SCALE GENOMIC DNA]</scope>
    <source>
        <strain evidence="4">NJM9701</strain>
    </source>
</reference>
<dbReference type="Gene3D" id="2.130.10.30">
    <property type="entry name" value="Regulator of chromosome condensation 1/beta-lactamase-inhibitor protein II"/>
    <property type="match status" value="1"/>
</dbReference>
<dbReference type="VEuPathDB" id="FungiDB:H310_07854"/>
<dbReference type="STRING" id="157072.A0A024U0M2"/>
<feature type="repeat" description="RCC1" evidence="2">
    <location>
        <begin position="174"/>
        <end position="226"/>
    </location>
</feature>
<dbReference type="InterPro" id="IPR000408">
    <property type="entry name" value="Reg_chr_condens"/>
</dbReference>
<evidence type="ECO:0000313" key="4">
    <source>
        <dbReference type="EMBL" id="ETV99813.1"/>
    </source>
</evidence>
<feature type="repeat" description="RCC1" evidence="2">
    <location>
        <begin position="114"/>
        <end position="173"/>
    </location>
</feature>
<dbReference type="EMBL" id="KI913966">
    <property type="protein sequence ID" value="ETV99813.1"/>
    <property type="molecule type" value="Genomic_DNA"/>
</dbReference>
<feature type="repeat" description="RCC1" evidence="2">
    <location>
        <begin position="335"/>
        <end position="387"/>
    </location>
</feature>
<dbReference type="Pfam" id="PF25390">
    <property type="entry name" value="WD40_RLD"/>
    <property type="match status" value="1"/>
</dbReference>
<dbReference type="InterPro" id="IPR058923">
    <property type="entry name" value="RCC1-like_dom"/>
</dbReference>
<dbReference type="InterPro" id="IPR009091">
    <property type="entry name" value="RCC1/BLIP-II"/>
</dbReference>
<feature type="domain" description="RCC1-like" evidence="3">
    <location>
        <begin position="4"/>
        <end position="383"/>
    </location>
</feature>
<feature type="repeat" description="RCC1" evidence="2">
    <location>
        <begin position="227"/>
        <end position="280"/>
    </location>
</feature>
<dbReference type="PRINTS" id="PR00633">
    <property type="entry name" value="RCCNDNSATION"/>
</dbReference>
<dbReference type="InterPro" id="IPR051210">
    <property type="entry name" value="Ub_ligase/GEF_domain"/>
</dbReference>
<dbReference type="AlphaFoldDB" id="A0A024U0M2"/>
<name>A0A024U0M2_9STRA</name>
<proteinExistence type="predicted"/>
<dbReference type="OrthoDB" id="5370059at2759"/>
<dbReference type="RefSeq" id="XP_008871589.1">
    <property type="nucleotide sequence ID" value="XM_008873367.1"/>
</dbReference>
<evidence type="ECO:0000256" key="1">
    <source>
        <dbReference type="ARBA" id="ARBA00022737"/>
    </source>
</evidence>
<dbReference type="PROSITE" id="PS00626">
    <property type="entry name" value="RCC1_2"/>
    <property type="match status" value="1"/>
</dbReference>
<dbReference type="GeneID" id="20084904"/>
<feature type="repeat" description="RCC1" evidence="2">
    <location>
        <begin position="281"/>
        <end position="334"/>
    </location>
</feature>
<keyword evidence="1" id="KW-0677">Repeat</keyword>
<feature type="repeat" description="RCC1" evidence="2">
    <location>
        <begin position="2"/>
        <end position="51"/>
    </location>
</feature>
<feature type="repeat" description="RCC1" evidence="2">
    <location>
        <begin position="52"/>
        <end position="102"/>
    </location>
</feature>
<evidence type="ECO:0000256" key="2">
    <source>
        <dbReference type="PROSITE-ProRule" id="PRU00235"/>
    </source>
</evidence>
<dbReference type="PROSITE" id="PS50012">
    <property type="entry name" value="RCC1_3"/>
    <property type="match status" value="7"/>
</dbReference>
<dbReference type="PANTHER" id="PTHR22870">
    <property type="entry name" value="REGULATOR OF CHROMOSOME CONDENSATION"/>
    <property type="match status" value="1"/>
</dbReference>
<gene>
    <name evidence="4" type="ORF">H310_07854</name>
</gene>
<protein>
    <recommendedName>
        <fullName evidence="3">RCC1-like domain-containing protein</fullName>
    </recommendedName>
</protein>